<dbReference type="Proteomes" id="UP000001555">
    <property type="component" value="Unassembled WGS sequence"/>
</dbReference>
<reference evidence="3" key="2">
    <citation type="submission" date="2020-05" db="UniProtKB">
        <authorList>
            <consortium name="EnsemblMetazoa"/>
        </authorList>
    </citation>
    <scope>IDENTIFICATION</scope>
    <source>
        <strain evidence="3">wikel</strain>
    </source>
</reference>
<evidence type="ECO:0000313" key="4">
    <source>
        <dbReference type="Proteomes" id="UP000001555"/>
    </source>
</evidence>
<dbReference type="PaxDb" id="6945-B7P418"/>
<dbReference type="AlphaFoldDB" id="B7P418"/>
<evidence type="ECO:0000313" key="3">
    <source>
        <dbReference type="EnsemblMetazoa" id="ISCW015587-PA"/>
    </source>
</evidence>
<dbReference type="PANTHER" id="PTHR31781">
    <property type="entry name" value="UNC80"/>
    <property type="match status" value="1"/>
</dbReference>
<dbReference type="VEuPathDB" id="VectorBase:ISCP_034457"/>
<dbReference type="VEuPathDB" id="VectorBase:ISCI015587"/>
<dbReference type="EMBL" id="ABJB010778851">
    <property type="status" value="NOT_ANNOTATED_CDS"/>
    <property type="molecule type" value="Genomic_DNA"/>
</dbReference>
<feature type="region of interest" description="Disordered" evidence="1">
    <location>
        <begin position="128"/>
        <end position="159"/>
    </location>
</feature>
<name>B7P418_IXOSC</name>
<evidence type="ECO:0000313" key="2">
    <source>
        <dbReference type="EMBL" id="EEC01340.1"/>
    </source>
</evidence>
<dbReference type="EMBL" id="DS632740">
    <property type="protein sequence ID" value="EEC01340.1"/>
    <property type="molecule type" value="Genomic_DNA"/>
</dbReference>
<dbReference type="EnsemblMetazoa" id="ISCW015587-RA">
    <property type="protein sequence ID" value="ISCW015587-PA"/>
    <property type="gene ID" value="ISCW015587"/>
</dbReference>
<evidence type="ECO:0000256" key="1">
    <source>
        <dbReference type="SAM" id="MobiDB-lite"/>
    </source>
</evidence>
<dbReference type="OrthoDB" id="6416618at2759"/>
<dbReference type="VEuPathDB" id="VectorBase:ISCW015587"/>
<dbReference type="EMBL" id="ABJB011030302">
    <property type="status" value="NOT_ANNOTATED_CDS"/>
    <property type="molecule type" value="Genomic_DNA"/>
</dbReference>
<gene>
    <name evidence="2" type="ORF">IscW_ISCW015587</name>
</gene>
<dbReference type="EMBL" id="ABJB010009411">
    <property type="status" value="NOT_ANNOTATED_CDS"/>
    <property type="molecule type" value="Genomic_DNA"/>
</dbReference>
<accession>B7P418</accession>
<feature type="non-terminal residue" evidence="2">
    <location>
        <position position="325"/>
    </location>
</feature>
<dbReference type="PANTHER" id="PTHR31781:SF1">
    <property type="entry name" value="PROTEIN UNC-80 HOMOLOG"/>
    <property type="match status" value="1"/>
</dbReference>
<protein>
    <submittedName>
        <fullName evidence="2 3">Uncharacterized protein</fullName>
    </submittedName>
</protein>
<dbReference type="InParanoid" id="B7P418"/>
<organism>
    <name type="scientific">Ixodes scapularis</name>
    <name type="common">Black-legged tick</name>
    <name type="synonym">Deer tick</name>
    <dbReference type="NCBI Taxonomy" id="6945"/>
    <lineage>
        <taxon>Eukaryota</taxon>
        <taxon>Metazoa</taxon>
        <taxon>Ecdysozoa</taxon>
        <taxon>Arthropoda</taxon>
        <taxon>Chelicerata</taxon>
        <taxon>Arachnida</taxon>
        <taxon>Acari</taxon>
        <taxon>Parasitiformes</taxon>
        <taxon>Ixodida</taxon>
        <taxon>Ixodoidea</taxon>
        <taxon>Ixodidae</taxon>
        <taxon>Ixodinae</taxon>
        <taxon>Ixodes</taxon>
    </lineage>
</organism>
<sequence>MARDHLSGELGARPERSADRKEAILADPCMATYLDVSVLRCLFISQWLEEGVHWALQFLLNRHRRLNRGDLRAFVEERLRLSERILDRLGRDDDDRPKSALGLLRDMGGPTDAFPRGEMVRGKSLPSIHIEEPAPPGPEEEAAPSAALPAPKGGTEAARKLPAVHTHSVPNPIITVTEHSPVASIQFFINQDSAESPKEETPPSAVFVPPCHQLSITRSQTDSNILYSIDDFNEASGSTHYITLDGRINLFVVLKAVHAVTLRETSCSLRVCGALVSILELLLGMDVLPRRRSDDPWEDLLAPRPDADRRSDQLSTHNLFVDSIV</sequence>
<proteinExistence type="predicted"/>
<keyword evidence="4" id="KW-1185">Reference proteome</keyword>
<reference evidence="2 4" key="1">
    <citation type="submission" date="2008-03" db="EMBL/GenBank/DDBJ databases">
        <title>Annotation of Ixodes scapularis.</title>
        <authorList>
            <consortium name="Ixodes scapularis Genome Project Consortium"/>
            <person name="Caler E."/>
            <person name="Hannick L.I."/>
            <person name="Bidwell S."/>
            <person name="Joardar V."/>
            <person name="Thiagarajan M."/>
            <person name="Amedeo P."/>
            <person name="Galinsky K.J."/>
            <person name="Schobel S."/>
            <person name="Inman J."/>
            <person name="Hostetler J."/>
            <person name="Miller J."/>
            <person name="Hammond M."/>
            <person name="Megy K."/>
            <person name="Lawson D."/>
            <person name="Kodira C."/>
            <person name="Sutton G."/>
            <person name="Meyer J."/>
            <person name="Hill C.A."/>
            <person name="Birren B."/>
            <person name="Nene V."/>
            <person name="Collins F."/>
            <person name="Alarcon-Chaidez F."/>
            <person name="Wikel S."/>
            <person name="Strausberg R."/>
        </authorList>
    </citation>
    <scope>NUCLEOTIDE SEQUENCE [LARGE SCALE GENOMIC DNA]</scope>
    <source>
        <strain evidence="4">Wikel</strain>
        <strain evidence="2">Wikel colony</strain>
    </source>
</reference>
<dbReference type="HOGENOM" id="CLU_856786_0_0_1"/>
<dbReference type="STRING" id="6945.B7P418"/>